<sequence>MDVKWAFLVPWREVFAECKAIYDVVDTSRMERLRTTIHLDRLGSADSERNPELYGYVDDVAGTAIYRSFTQSRGDFIIDMPRDQRFRAGNDPSTMGTKADVIPGHGVCKVEIGDGGVKFIREEKPPRFGGTSADHIHSLELHFDEIEDEELLSDLYDVVGAGLRKLTMEMYWSEEYPRISLYGVALFCLNLEELKLKGFNVELMDIEEEEWGLKKLVIEEMSRELVELVLKLPHESTIGSEYLAGLKDHDGKYLPLIKTKFPMRSKAAMISAVKTVEWSERASF</sequence>
<protein>
    <submittedName>
        <fullName evidence="1">Uncharacterized protein</fullName>
    </submittedName>
</protein>
<gene>
    <name evidence="1" type="ORF">JG688_00011281</name>
</gene>
<dbReference type="EMBL" id="JAENGY010000778">
    <property type="protein sequence ID" value="KAG6956747.1"/>
    <property type="molecule type" value="Genomic_DNA"/>
</dbReference>
<proteinExistence type="predicted"/>
<organism evidence="1 2">
    <name type="scientific">Phytophthora aleatoria</name>
    <dbReference type="NCBI Taxonomy" id="2496075"/>
    <lineage>
        <taxon>Eukaryota</taxon>
        <taxon>Sar</taxon>
        <taxon>Stramenopiles</taxon>
        <taxon>Oomycota</taxon>
        <taxon>Peronosporomycetes</taxon>
        <taxon>Peronosporales</taxon>
        <taxon>Peronosporaceae</taxon>
        <taxon>Phytophthora</taxon>
    </lineage>
</organism>
<reference evidence="1" key="1">
    <citation type="submission" date="2021-01" db="EMBL/GenBank/DDBJ databases">
        <title>Phytophthora aleatoria, a newly-described species from Pinus radiata is distinct from Phytophthora cactorum isolates based on comparative genomics.</title>
        <authorList>
            <person name="Mcdougal R."/>
            <person name="Panda P."/>
            <person name="Williams N."/>
            <person name="Studholme D.J."/>
        </authorList>
    </citation>
    <scope>NUCLEOTIDE SEQUENCE</scope>
    <source>
        <strain evidence="1">NZFS 4037</strain>
    </source>
</reference>
<accession>A0A8J5ICX7</accession>
<dbReference type="Proteomes" id="UP000709295">
    <property type="component" value="Unassembled WGS sequence"/>
</dbReference>
<keyword evidence="2" id="KW-1185">Reference proteome</keyword>
<name>A0A8J5ICX7_9STRA</name>
<evidence type="ECO:0000313" key="2">
    <source>
        <dbReference type="Proteomes" id="UP000709295"/>
    </source>
</evidence>
<evidence type="ECO:0000313" key="1">
    <source>
        <dbReference type="EMBL" id="KAG6956747.1"/>
    </source>
</evidence>
<comment type="caution">
    <text evidence="1">The sequence shown here is derived from an EMBL/GenBank/DDBJ whole genome shotgun (WGS) entry which is preliminary data.</text>
</comment>
<dbReference type="AlphaFoldDB" id="A0A8J5ICX7"/>